<dbReference type="KEGG" id="bbp:BBPR_0022"/>
<dbReference type="InterPro" id="IPR011711">
    <property type="entry name" value="GntR_C"/>
</dbReference>
<accession>A0A0H3E7M1</accession>
<dbReference type="Proteomes" id="UP000002312">
    <property type="component" value="Chromosome"/>
</dbReference>
<gene>
    <name evidence="5" type="primary">gntR</name>
    <name evidence="5" type="ordered locus">BBPR_0022</name>
</gene>
<keyword evidence="3" id="KW-0804">Transcription</keyword>
<dbReference type="PATRIC" id="fig|702459.3.peg.23"/>
<dbReference type="GO" id="GO:0003677">
    <property type="term" value="F:DNA binding"/>
    <property type="evidence" value="ECO:0007669"/>
    <property type="project" value="UniProtKB-KW"/>
</dbReference>
<proteinExistence type="predicted"/>
<dbReference type="Pfam" id="PF07729">
    <property type="entry name" value="FCD"/>
    <property type="match status" value="1"/>
</dbReference>
<dbReference type="eggNOG" id="COG2186">
    <property type="taxonomic scope" value="Bacteria"/>
</dbReference>
<dbReference type="EMBL" id="CP001840">
    <property type="protein sequence ID" value="ADP35166.1"/>
    <property type="molecule type" value="Genomic_DNA"/>
</dbReference>
<dbReference type="OrthoDB" id="4164516at2"/>
<dbReference type="InterPro" id="IPR008920">
    <property type="entry name" value="TF_FadR/GntR_C"/>
</dbReference>
<feature type="domain" description="GntR C-terminal" evidence="4">
    <location>
        <begin position="134"/>
        <end position="258"/>
    </location>
</feature>
<dbReference type="SMART" id="SM00895">
    <property type="entry name" value="FCD"/>
    <property type="match status" value="1"/>
</dbReference>
<evidence type="ECO:0000313" key="6">
    <source>
        <dbReference type="Proteomes" id="UP000002312"/>
    </source>
</evidence>
<evidence type="ECO:0000259" key="4">
    <source>
        <dbReference type="SMART" id="SM00895"/>
    </source>
</evidence>
<dbReference type="PANTHER" id="PTHR43537:SF44">
    <property type="entry name" value="GNTR FAMILY REGULATORY PROTEIN"/>
    <property type="match status" value="1"/>
</dbReference>
<evidence type="ECO:0000256" key="1">
    <source>
        <dbReference type="ARBA" id="ARBA00023015"/>
    </source>
</evidence>
<evidence type="ECO:0000256" key="2">
    <source>
        <dbReference type="ARBA" id="ARBA00023125"/>
    </source>
</evidence>
<keyword evidence="1" id="KW-0805">Transcription regulation</keyword>
<evidence type="ECO:0000313" key="5">
    <source>
        <dbReference type="EMBL" id="ADP35166.1"/>
    </source>
</evidence>
<evidence type="ECO:0000256" key="3">
    <source>
        <dbReference type="ARBA" id="ARBA00023163"/>
    </source>
</evidence>
<dbReference type="Gene3D" id="1.20.120.530">
    <property type="entry name" value="GntR ligand-binding domain-like"/>
    <property type="match status" value="1"/>
</dbReference>
<dbReference type="AlphaFoldDB" id="A0A0H3E7M1"/>
<protein>
    <submittedName>
        <fullName evidence="5">GntR domain protein</fullName>
    </submittedName>
</protein>
<sequence length="266" mass="29723">MRGLQPAHRHLPDYRIILVAFRGRRASGTGHVAAELGTHRGDHTQDVVGAAARSLPGVKRRRGGRRGDAEFQRRFDVSRTVAREVAKSLETAKVVTVRRRIGLVSQPVKEWDALSTQVIHWKLHSTHRKEQLRTLTELRLAIEPAAATSAARYAPIDVKSRPLLLAAELRHTGENGRLDEFHKLDIEFHSLILRNSGNEMFASLSTIIATVLSGRVELHMYPQKPKPEALDAHDAVAQAIWQSSPDNARQAMHRIVDEVAETLQLS</sequence>
<dbReference type="SUPFAM" id="SSF48008">
    <property type="entry name" value="GntR ligand-binding domain-like"/>
    <property type="match status" value="1"/>
</dbReference>
<reference evidence="5 6" key="1">
    <citation type="journal article" date="2010" name="Proc. Natl. Acad. Sci. U.S.A.">
        <title>Genome analysis of Bifidobacterium bifidum PRL2010 reveals metabolic pathways for host-derived glycan foraging.</title>
        <authorList>
            <person name="Turroni F."/>
            <person name="Bottacini F."/>
            <person name="Foroni E."/>
            <person name="Mulder I."/>
            <person name="Kim J.H."/>
            <person name="Zomer A."/>
            <person name="Sanchez B."/>
            <person name="Bidossi A."/>
            <person name="Ferrarini A."/>
            <person name="Giubellini V."/>
            <person name="Delledonne M."/>
            <person name="Henrissat B."/>
            <person name="Coutinho P."/>
            <person name="Oggioni M."/>
            <person name="Fitzgerald G.F."/>
            <person name="Mills D."/>
            <person name="Margolles A."/>
            <person name="Kelly D."/>
            <person name="van Sinderen D."/>
            <person name="Ventura M."/>
        </authorList>
    </citation>
    <scope>NUCLEOTIDE SEQUENCE [LARGE SCALE GENOMIC DNA]</scope>
    <source>
        <strain evidence="5 6">PRL2010</strain>
    </source>
</reference>
<keyword evidence="2" id="KW-0238">DNA-binding</keyword>
<dbReference type="HOGENOM" id="CLU_017584_9_4_11"/>
<name>A0A0H3E7M1_BIFBP</name>
<dbReference type="PANTHER" id="PTHR43537">
    <property type="entry name" value="TRANSCRIPTIONAL REGULATOR, GNTR FAMILY"/>
    <property type="match status" value="1"/>
</dbReference>
<organism evidence="5 6">
    <name type="scientific">Bifidobacterium bifidum (strain PRL2010)</name>
    <dbReference type="NCBI Taxonomy" id="702459"/>
    <lineage>
        <taxon>Bacteria</taxon>
        <taxon>Bacillati</taxon>
        <taxon>Actinomycetota</taxon>
        <taxon>Actinomycetes</taxon>
        <taxon>Bifidobacteriales</taxon>
        <taxon>Bifidobacteriaceae</taxon>
        <taxon>Bifidobacterium</taxon>
    </lineage>
</organism>